<feature type="transmembrane region" description="Helical" evidence="1">
    <location>
        <begin position="74"/>
        <end position="96"/>
    </location>
</feature>
<feature type="transmembrane region" description="Helical" evidence="1">
    <location>
        <begin position="39"/>
        <end position="62"/>
    </location>
</feature>
<dbReference type="Proteomes" id="UP001241758">
    <property type="component" value="Unassembled WGS sequence"/>
</dbReference>
<reference evidence="2 3" key="1">
    <citation type="submission" date="2023-05" db="EMBL/GenBank/DDBJ databases">
        <title>Actinoplanes sp. NEAU-A12 genome sequencing.</title>
        <authorList>
            <person name="Wang Z.-S."/>
        </authorList>
    </citation>
    <scope>NUCLEOTIDE SEQUENCE [LARGE SCALE GENOMIC DNA]</scope>
    <source>
        <strain evidence="2 3">NEAU-A12</strain>
    </source>
</reference>
<sequence length="113" mass="12264">MTNPATVYAVVYGPIIFLVAAAAPFPLGVISITERSRIIWFWSGMAWLGILVVAAVVFTIWRAQPDSWGGTFEWASLFLPAWMLVPGAGVAAVRLLRRRGTAKALLCRTLGTS</sequence>
<dbReference type="EMBL" id="JASCTH010000033">
    <property type="protein sequence ID" value="MDI6104381.1"/>
    <property type="molecule type" value="Genomic_DNA"/>
</dbReference>
<name>A0ABT6WXB0_9ACTN</name>
<keyword evidence="1" id="KW-1133">Transmembrane helix</keyword>
<feature type="transmembrane region" description="Helical" evidence="1">
    <location>
        <begin position="6"/>
        <end position="27"/>
    </location>
</feature>
<evidence type="ECO:0000256" key="1">
    <source>
        <dbReference type="SAM" id="Phobius"/>
    </source>
</evidence>
<evidence type="ECO:0000313" key="3">
    <source>
        <dbReference type="Proteomes" id="UP001241758"/>
    </source>
</evidence>
<organism evidence="2 3">
    <name type="scientific">Actinoplanes sandaracinus</name>
    <dbReference type="NCBI Taxonomy" id="3045177"/>
    <lineage>
        <taxon>Bacteria</taxon>
        <taxon>Bacillati</taxon>
        <taxon>Actinomycetota</taxon>
        <taxon>Actinomycetes</taxon>
        <taxon>Micromonosporales</taxon>
        <taxon>Micromonosporaceae</taxon>
        <taxon>Actinoplanes</taxon>
    </lineage>
</organism>
<accession>A0ABT6WXB0</accession>
<keyword evidence="1" id="KW-0472">Membrane</keyword>
<comment type="caution">
    <text evidence="2">The sequence shown here is derived from an EMBL/GenBank/DDBJ whole genome shotgun (WGS) entry which is preliminary data.</text>
</comment>
<dbReference type="RefSeq" id="WP_282765754.1">
    <property type="nucleotide sequence ID" value="NZ_JASCTH010000033.1"/>
</dbReference>
<gene>
    <name evidence="2" type="ORF">QLQ12_37905</name>
</gene>
<keyword evidence="1" id="KW-0812">Transmembrane</keyword>
<evidence type="ECO:0000313" key="2">
    <source>
        <dbReference type="EMBL" id="MDI6104381.1"/>
    </source>
</evidence>
<protein>
    <submittedName>
        <fullName evidence="2">Uncharacterized protein</fullName>
    </submittedName>
</protein>
<keyword evidence="3" id="KW-1185">Reference proteome</keyword>
<proteinExistence type="predicted"/>